<dbReference type="EMBL" id="OKRB01000028">
    <property type="protein sequence ID" value="SPE18026.1"/>
    <property type="molecule type" value="Genomic_DNA"/>
</dbReference>
<feature type="transmembrane region" description="Helical" evidence="7">
    <location>
        <begin position="35"/>
        <end position="56"/>
    </location>
</feature>
<keyword evidence="6 7" id="KW-0472">Membrane</keyword>
<feature type="transmembrane region" description="Helical" evidence="7">
    <location>
        <begin position="6"/>
        <end position="23"/>
    </location>
</feature>
<feature type="transmembrane region" description="Helical" evidence="7">
    <location>
        <begin position="62"/>
        <end position="82"/>
    </location>
</feature>
<name>A0A2N9L3Z2_9BACT</name>
<dbReference type="InterPro" id="IPR007341">
    <property type="entry name" value="Transgly_assoc"/>
</dbReference>
<comment type="subcellular location">
    <subcellularLocation>
        <location evidence="1">Cell membrane</location>
        <topology evidence="1">Multi-pass membrane protein</topology>
    </subcellularLocation>
</comment>
<dbReference type="PANTHER" id="PTHR33884:SF3">
    <property type="entry name" value="UPF0410 PROTEIN YMGE"/>
    <property type="match status" value="1"/>
</dbReference>
<evidence type="ECO:0000313" key="9">
    <source>
        <dbReference type="Proteomes" id="UP000239735"/>
    </source>
</evidence>
<organism evidence="8 9">
    <name type="scientific">Candidatus Sulfuritelmatomonas gaucii</name>
    <dbReference type="NCBI Taxonomy" id="2043161"/>
    <lineage>
        <taxon>Bacteria</taxon>
        <taxon>Pseudomonadati</taxon>
        <taxon>Acidobacteriota</taxon>
        <taxon>Terriglobia</taxon>
        <taxon>Terriglobales</taxon>
        <taxon>Acidobacteriaceae</taxon>
        <taxon>Candidatus Sulfuritelmatomonas</taxon>
    </lineage>
</organism>
<keyword evidence="5 7" id="KW-1133">Transmembrane helix</keyword>
<dbReference type="AlphaFoldDB" id="A0A2N9L3Z2"/>
<accession>A0A2N9L3Z2</accession>
<comment type="similarity">
    <text evidence="2">Belongs to the UPF0410 family.</text>
</comment>
<gene>
    <name evidence="8" type="ORF">SBA5_1230005</name>
</gene>
<protein>
    <recommendedName>
        <fullName evidence="10">Transglycosylase-associated protein</fullName>
    </recommendedName>
</protein>
<dbReference type="Pfam" id="PF04226">
    <property type="entry name" value="Transgly_assoc"/>
    <property type="match status" value="1"/>
</dbReference>
<sequence>MGHGIIAWIIIGILAGWITGKLMKGSGFGFIMDMVVGLAGALIGGFLSSFLGFGGIGQHGLIISIVIAVIGAVLLTWVVRLVTRNRSANL</sequence>
<evidence type="ECO:0000256" key="4">
    <source>
        <dbReference type="ARBA" id="ARBA00022692"/>
    </source>
</evidence>
<keyword evidence="4 7" id="KW-0812">Transmembrane</keyword>
<evidence type="ECO:0000313" key="8">
    <source>
        <dbReference type="EMBL" id="SPE18026.1"/>
    </source>
</evidence>
<reference evidence="9" key="1">
    <citation type="submission" date="2018-02" db="EMBL/GenBank/DDBJ databases">
        <authorList>
            <person name="Hausmann B."/>
        </authorList>
    </citation>
    <scope>NUCLEOTIDE SEQUENCE [LARGE SCALE GENOMIC DNA]</scope>
    <source>
        <strain evidence="9">Peat soil MAG SbA5</strain>
    </source>
</reference>
<evidence type="ECO:0000256" key="7">
    <source>
        <dbReference type="SAM" id="Phobius"/>
    </source>
</evidence>
<dbReference type="Proteomes" id="UP000239735">
    <property type="component" value="Unassembled WGS sequence"/>
</dbReference>
<evidence type="ECO:0000256" key="6">
    <source>
        <dbReference type="ARBA" id="ARBA00023136"/>
    </source>
</evidence>
<dbReference type="PANTHER" id="PTHR33884">
    <property type="entry name" value="UPF0410 PROTEIN YMGE"/>
    <property type="match status" value="1"/>
</dbReference>
<dbReference type="GO" id="GO:0005886">
    <property type="term" value="C:plasma membrane"/>
    <property type="evidence" value="ECO:0007669"/>
    <property type="project" value="UniProtKB-SubCell"/>
</dbReference>
<keyword evidence="3" id="KW-1003">Cell membrane</keyword>
<evidence type="ECO:0000256" key="5">
    <source>
        <dbReference type="ARBA" id="ARBA00022989"/>
    </source>
</evidence>
<evidence type="ECO:0000256" key="2">
    <source>
        <dbReference type="ARBA" id="ARBA00011006"/>
    </source>
</evidence>
<proteinExistence type="inferred from homology"/>
<evidence type="ECO:0000256" key="1">
    <source>
        <dbReference type="ARBA" id="ARBA00004651"/>
    </source>
</evidence>
<evidence type="ECO:0000256" key="3">
    <source>
        <dbReference type="ARBA" id="ARBA00022475"/>
    </source>
</evidence>
<evidence type="ECO:0008006" key="10">
    <source>
        <dbReference type="Google" id="ProtNLM"/>
    </source>
</evidence>